<dbReference type="Proteomes" id="UP000316252">
    <property type="component" value="Unassembled WGS sequence"/>
</dbReference>
<comment type="cofactor">
    <cofactor evidence="3">
        <name>Zn(2+)</name>
        <dbReference type="ChEBI" id="CHEBI:29105"/>
    </cofactor>
</comment>
<dbReference type="PANTHER" id="PTHR11103:SF18">
    <property type="entry name" value="SLR1189 PROTEIN"/>
    <property type="match status" value="1"/>
</dbReference>
<proteinExistence type="predicted"/>
<dbReference type="GO" id="GO:0032259">
    <property type="term" value="P:methylation"/>
    <property type="evidence" value="ECO:0007669"/>
    <property type="project" value="UniProtKB-KW"/>
</dbReference>
<sequence>MPFRIPRTDPGAVTLTDGGLETDLIYNAGLDLPDFAAFPLLDDEHGRDALAAYFRLAIETAQDAHTPFSLDTVTWRANPDWAARRGYAGAEFERIVRDAVEFARDLRDQAIDDGARHPILVCGVVGPRDDGYAPATLMTSAEARDYHRRQIAVFADAGVDYAAAMTMAYPAEAIGIVEAAQAEGLPIAISFTVETDGRLPAGQTLRDALAEVDAATDGGPAYFGVNCAHPDHLPDGLDEEWGGRLAVYRANASRRRHAELDALDELDAGDPAELGRLVGALHRRLPGLTVLGGCCGTDDRHIRAIAEAVLRRD</sequence>
<evidence type="ECO:0000256" key="2">
    <source>
        <dbReference type="ARBA" id="ARBA00022679"/>
    </source>
</evidence>
<dbReference type="RefSeq" id="WP_141162686.1">
    <property type="nucleotide sequence ID" value="NZ_VHQG01000001.1"/>
</dbReference>
<dbReference type="GO" id="GO:0046872">
    <property type="term" value="F:metal ion binding"/>
    <property type="evidence" value="ECO:0007669"/>
    <property type="project" value="UniProtKB-KW"/>
</dbReference>
<dbReference type="AlphaFoldDB" id="A0A506Y8E6"/>
<reference evidence="5 6" key="1">
    <citation type="submission" date="2019-06" db="EMBL/GenBank/DDBJ databases">
        <authorList>
            <person name="Li F."/>
        </authorList>
    </citation>
    <scope>NUCLEOTIDE SEQUENCE [LARGE SCALE GENOMIC DNA]</scope>
    <source>
        <strain evidence="5 6">10F1D-1</strain>
    </source>
</reference>
<organism evidence="5 6">
    <name type="scientific">Schumannella soli</name>
    <dbReference type="NCBI Taxonomy" id="2590779"/>
    <lineage>
        <taxon>Bacteria</taxon>
        <taxon>Bacillati</taxon>
        <taxon>Actinomycetota</taxon>
        <taxon>Actinomycetes</taxon>
        <taxon>Micrococcales</taxon>
        <taxon>Microbacteriaceae</taxon>
        <taxon>Schumannella</taxon>
    </lineage>
</organism>
<keyword evidence="3" id="KW-0479">Metal-binding</keyword>
<dbReference type="InterPro" id="IPR003726">
    <property type="entry name" value="HCY_dom"/>
</dbReference>
<feature type="binding site" evidence="3">
    <location>
        <position position="295"/>
    </location>
    <ligand>
        <name>Zn(2+)</name>
        <dbReference type="ChEBI" id="CHEBI:29105"/>
    </ligand>
</feature>
<feature type="domain" description="Hcy-binding" evidence="4">
    <location>
        <begin position="2"/>
        <end position="309"/>
    </location>
</feature>
<dbReference type="OrthoDB" id="9803687at2"/>
<evidence type="ECO:0000313" key="6">
    <source>
        <dbReference type="Proteomes" id="UP000316252"/>
    </source>
</evidence>
<keyword evidence="2 3" id="KW-0808">Transferase</keyword>
<evidence type="ECO:0000313" key="5">
    <source>
        <dbReference type="EMBL" id="TPW78163.1"/>
    </source>
</evidence>
<keyword evidence="1 3" id="KW-0489">Methyltransferase</keyword>
<accession>A0A506Y8E6</accession>
<gene>
    <name evidence="5" type="ORF">FJ657_02530</name>
</gene>
<dbReference type="SUPFAM" id="SSF82282">
    <property type="entry name" value="Homocysteine S-methyltransferase"/>
    <property type="match status" value="1"/>
</dbReference>
<evidence type="ECO:0000259" key="4">
    <source>
        <dbReference type="PROSITE" id="PS50970"/>
    </source>
</evidence>
<name>A0A506Y8E6_9MICO</name>
<evidence type="ECO:0000256" key="1">
    <source>
        <dbReference type="ARBA" id="ARBA00022603"/>
    </source>
</evidence>
<comment type="caution">
    <text evidence="5">The sequence shown here is derived from an EMBL/GenBank/DDBJ whole genome shotgun (WGS) entry which is preliminary data.</text>
</comment>
<dbReference type="InterPro" id="IPR036589">
    <property type="entry name" value="HCY_dom_sf"/>
</dbReference>
<feature type="binding site" evidence="3">
    <location>
        <position position="227"/>
    </location>
    <ligand>
        <name>Zn(2+)</name>
        <dbReference type="ChEBI" id="CHEBI:29105"/>
    </ligand>
</feature>
<feature type="binding site" evidence="3">
    <location>
        <position position="294"/>
    </location>
    <ligand>
        <name>Zn(2+)</name>
        <dbReference type="ChEBI" id="CHEBI:29105"/>
    </ligand>
</feature>
<dbReference type="GO" id="GO:0008168">
    <property type="term" value="F:methyltransferase activity"/>
    <property type="evidence" value="ECO:0007669"/>
    <property type="project" value="UniProtKB-UniRule"/>
</dbReference>
<protein>
    <submittedName>
        <fullName evidence="5">Homocysteine S-methyltransferase</fullName>
    </submittedName>
</protein>
<dbReference type="PROSITE" id="PS50970">
    <property type="entry name" value="HCY"/>
    <property type="match status" value="1"/>
</dbReference>
<dbReference type="Pfam" id="PF02574">
    <property type="entry name" value="S-methyl_trans"/>
    <property type="match status" value="1"/>
</dbReference>
<evidence type="ECO:0000256" key="3">
    <source>
        <dbReference type="PROSITE-ProRule" id="PRU00333"/>
    </source>
</evidence>
<keyword evidence="3" id="KW-0862">Zinc</keyword>
<dbReference type="EMBL" id="VHQG01000001">
    <property type="protein sequence ID" value="TPW78163.1"/>
    <property type="molecule type" value="Genomic_DNA"/>
</dbReference>
<keyword evidence="6" id="KW-1185">Reference proteome</keyword>
<dbReference type="PANTHER" id="PTHR11103">
    <property type="entry name" value="SLR1189 PROTEIN"/>
    <property type="match status" value="1"/>
</dbReference>
<dbReference type="Gene3D" id="3.20.20.330">
    <property type="entry name" value="Homocysteine-binding-like domain"/>
    <property type="match status" value="1"/>
</dbReference>